<evidence type="ECO:0000256" key="6">
    <source>
        <dbReference type="ARBA" id="ARBA00023136"/>
    </source>
</evidence>
<dbReference type="AlphaFoldDB" id="K6WPU3"/>
<dbReference type="PANTHER" id="PTHR23517:SF3">
    <property type="entry name" value="INTEGRAL MEMBRANE TRANSPORT PROTEIN"/>
    <property type="match status" value="1"/>
</dbReference>
<feature type="transmembrane region" description="Helical" evidence="7">
    <location>
        <begin position="298"/>
        <end position="323"/>
    </location>
</feature>
<reference evidence="9 10" key="1">
    <citation type="submission" date="2012-08" db="EMBL/GenBank/DDBJ databases">
        <title>Whole genome shotgun sequence of Kineosphaera limosa NBRC 100340.</title>
        <authorList>
            <person name="Yoshida I."/>
            <person name="Isaki S."/>
            <person name="Hosoyama A."/>
            <person name="Tsuchikane K."/>
            <person name="Katsumata H."/>
            <person name="Ando Y."/>
            <person name="Ohji S."/>
            <person name="Hamada M."/>
            <person name="Tamura T."/>
            <person name="Yamazoe A."/>
            <person name="Yamazaki S."/>
            <person name="Fujita N."/>
        </authorList>
    </citation>
    <scope>NUCLEOTIDE SEQUENCE [LARGE SCALE GENOMIC DNA]</scope>
    <source>
        <strain evidence="9 10">NBRC 100340</strain>
    </source>
</reference>
<evidence type="ECO:0000313" key="9">
    <source>
        <dbReference type="EMBL" id="GAB94142.1"/>
    </source>
</evidence>
<evidence type="ECO:0000256" key="5">
    <source>
        <dbReference type="ARBA" id="ARBA00022989"/>
    </source>
</evidence>
<keyword evidence="5 7" id="KW-1133">Transmembrane helix</keyword>
<feature type="domain" description="Major facilitator superfamily (MFS) profile" evidence="8">
    <location>
        <begin position="1"/>
        <end position="357"/>
    </location>
</feature>
<dbReference type="Gene3D" id="1.20.1250.20">
    <property type="entry name" value="MFS general substrate transporter like domains"/>
    <property type="match status" value="1"/>
</dbReference>
<feature type="transmembrane region" description="Helical" evidence="7">
    <location>
        <begin position="25"/>
        <end position="44"/>
    </location>
</feature>
<protein>
    <submittedName>
        <fullName evidence="9">Putative major facilitator superfamily transporter</fullName>
    </submittedName>
</protein>
<feature type="transmembrane region" description="Helical" evidence="7">
    <location>
        <begin position="114"/>
        <end position="134"/>
    </location>
</feature>
<accession>K6WPU3</accession>
<dbReference type="InterPro" id="IPR020846">
    <property type="entry name" value="MFS_dom"/>
</dbReference>
<dbReference type="InterPro" id="IPR011701">
    <property type="entry name" value="MFS"/>
</dbReference>
<dbReference type="CDD" id="cd06174">
    <property type="entry name" value="MFS"/>
    <property type="match status" value="1"/>
</dbReference>
<dbReference type="PANTHER" id="PTHR23517">
    <property type="entry name" value="RESISTANCE PROTEIN MDTM, PUTATIVE-RELATED-RELATED"/>
    <property type="match status" value="1"/>
</dbReference>
<comment type="subcellular location">
    <subcellularLocation>
        <location evidence="1">Cell membrane</location>
        <topology evidence="1">Multi-pass membrane protein</topology>
    </subcellularLocation>
</comment>
<keyword evidence="10" id="KW-1185">Reference proteome</keyword>
<dbReference type="GO" id="GO:0022857">
    <property type="term" value="F:transmembrane transporter activity"/>
    <property type="evidence" value="ECO:0007669"/>
    <property type="project" value="InterPro"/>
</dbReference>
<keyword evidence="6 7" id="KW-0472">Membrane</keyword>
<evidence type="ECO:0000256" key="2">
    <source>
        <dbReference type="ARBA" id="ARBA00022448"/>
    </source>
</evidence>
<dbReference type="SUPFAM" id="SSF103473">
    <property type="entry name" value="MFS general substrate transporter"/>
    <property type="match status" value="1"/>
</dbReference>
<dbReference type="InterPro" id="IPR050171">
    <property type="entry name" value="MFS_Transporters"/>
</dbReference>
<sequence>MLQLVVYAGLQIPVGVLIDRFGPRALLIFGSALMFLGQFALAFAESVPSGIVARLLLGGGDAMIFASVLRTIPSWFPPDRAPLMTQLTGMLGQLGQIASAIPFAWALHSFGWRPAFLAASFVSLFGALAAVLFVRNSPLRRTDTGSLRVVAPEFDGAPITERIKAVWAHPATRLGMATHFTTSFSTMTFAMMWGFPYLTVGQALTGPQASAMMTLFAITSLVVGPMLGILTGRHPYRRSNMAIGVVAVTMIPWIVILALPSAAPLWLVAILMICIAVGGPGSAIGFDFARTFMPSHRLGTATGVINTGGFTGALLAILCIGVVLDLFGGYSFEAFRWAMAAQLPIALLGLLAIRHTRNQVRARLTAEEGIEVEPLVVVIARRYRTWRDGRP</sequence>
<feature type="transmembrane region" description="Helical" evidence="7">
    <location>
        <begin position="210"/>
        <end position="230"/>
    </location>
</feature>
<name>K6WPU3_9MICO</name>
<keyword evidence="4 7" id="KW-0812">Transmembrane</keyword>
<evidence type="ECO:0000259" key="8">
    <source>
        <dbReference type="PROSITE" id="PS50850"/>
    </source>
</evidence>
<dbReference type="GO" id="GO:0005886">
    <property type="term" value="C:plasma membrane"/>
    <property type="evidence" value="ECO:0007669"/>
    <property type="project" value="UniProtKB-SubCell"/>
</dbReference>
<evidence type="ECO:0000256" key="4">
    <source>
        <dbReference type="ARBA" id="ARBA00022692"/>
    </source>
</evidence>
<dbReference type="Pfam" id="PF07690">
    <property type="entry name" value="MFS_1"/>
    <property type="match status" value="1"/>
</dbReference>
<evidence type="ECO:0000313" key="10">
    <source>
        <dbReference type="Proteomes" id="UP000008366"/>
    </source>
</evidence>
<feature type="transmembrane region" description="Helical" evidence="7">
    <location>
        <begin position="335"/>
        <end position="353"/>
    </location>
</feature>
<gene>
    <name evidence="9" type="ORF">KILIM_003_00640</name>
</gene>
<evidence type="ECO:0000256" key="7">
    <source>
        <dbReference type="SAM" id="Phobius"/>
    </source>
</evidence>
<dbReference type="Proteomes" id="UP000008366">
    <property type="component" value="Unassembled WGS sequence"/>
</dbReference>
<organism evidence="9 10">
    <name type="scientific">Kineosphaera limosa NBRC 100340</name>
    <dbReference type="NCBI Taxonomy" id="1184609"/>
    <lineage>
        <taxon>Bacteria</taxon>
        <taxon>Bacillati</taxon>
        <taxon>Actinomycetota</taxon>
        <taxon>Actinomycetes</taxon>
        <taxon>Micrococcales</taxon>
        <taxon>Dermatophilaceae</taxon>
        <taxon>Kineosphaera</taxon>
    </lineage>
</organism>
<dbReference type="PROSITE" id="PS50850">
    <property type="entry name" value="MFS"/>
    <property type="match status" value="1"/>
</dbReference>
<evidence type="ECO:0000256" key="1">
    <source>
        <dbReference type="ARBA" id="ARBA00004651"/>
    </source>
</evidence>
<feature type="transmembrane region" description="Helical" evidence="7">
    <location>
        <begin position="180"/>
        <end position="198"/>
    </location>
</feature>
<dbReference type="InterPro" id="IPR036259">
    <property type="entry name" value="MFS_trans_sf"/>
</dbReference>
<dbReference type="EMBL" id="BAHD01000003">
    <property type="protein sequence ID" value="GAB94142.1"/>
    <property type="molecule type" value="Genomic_DNA"/>
</dbReference>
<feature type="transmembrane region" description="Helical" evidence="7">
    <location>
        <begin position="50"/>
        <end position="69"/>
    </location>
</feature>
<feature type="transmembrane region" description="Helical" evidence="7">
    <location>
        <begin position="242"/>
        <end position="259"/>
    </location>
</feature>
<proteinExistence type="predicted"/>
<evidence type="ECO:0000256" key="3">
    <source>
        <dbReference type="ARBA" id="ARBA00022475"/>
    </source>
</evidence>
<dbReference type="eggNOG" id="COG2271">
    <property type="taxonomic scope" value="Bacteria"/>
</dbReference>
<keyword evidence="2" id="KW-0813">Transport</keyword>
<dbReference type="STRING" id="1184609.KILIM_003_00640"/>
<comment type="caution">
    <text evidence="9">The sequence shown here is derived from an EMBL/GenBank/DDBJ whole genome shotgun (WGS) entry which is preliminary data.</text>
</comment>
<feature type="transmembrane region" description="Helical" evidence="7">
    <location>
        <begin position="265"/>
        <end position="286"/>
    </location>
</feature>
<keyword evidence="3" id="KW-1003">Cell membrane</keyword>